<comment type="caution">
    <text evidence="1">The sequence shown here is derived from an EMBL/GenBank/DDBJ whole genome shotgun (WGS) entry which is preliminary data.</text>
</comment>
<dbReference type="EMBL" id="VUJU01009162">
    <property type="protein sequence ID" value="KAF0721548.1"/>
    <property type="molecule type" value="Genomic_DNA"/>
</dbReference>
<dbReference type="Proteomes" id="UP000478052">
    <property type="component" value="Unassembled WGS sequence"/>
</dbReference>
<gene>
    <name evidence="1" type="ORF">FWK35_00021245</name>
</gene>
<dbReference type="AlphaFoldDB" id="A0A6G0W675"/>
<feature type="non-terminal residue" evidence="1">
    <location>
        <position position="1"/>
    </location>
</feature>
<evidence type="ECO:0000313" key="1">
    <source>
        <dbReference type="EMBL" id="KAF0721548.1"/>
    </source>
</evidence>
<accession>A0A6G0W675</accession>
<name>A0A6G0W675_APHCR</name>
<evidence type="ECO:0000313" key="2">
    <source>
        <dbReference type="Proteomes" id="UP000478052"/>
    </source>
</evidence>
<proteinExistence type="predicted"/>
<keyword evidence="2" id="KW-1185">Reference proteome</keyword>
<reference evidence="1 2" key="1">
    <citation type="submission" date="2019-08" db="EMBL/GenBank/DDBJ databases">
        <title>Whole genome of Aphis craccivora.</title>
        <authorList>
            <person name="Voronova N.V."/>
            <person name="Shulinski R.S."/>
            <person name="Bandarenka Y.V."/>
            <person name="Zhorov D.G."/>
            <person name="Warner D."/>
        </authorList>
    </citation>
    <scope>NUCLEOTIDE SEQUENCE [LARGE SCALE GENOMIC DNA]</scope>
    <source>
        <strain evidence="1">180601</strain>
        <tissue evidence="1">Whole Body</tissue>
    </source>
</reference>
<protein>
    <submittedName>
        <fullName evidence="1">Uncharacterized protein</fullName>
    </submittedName>
</protein>
<organism evidence="1 2">
    <name type="scientific">Aphis craccivora</name>
    <name type="common">Cowpea aphid</name>
    <dbReference type="NCBI Taxonomy" id="307492"/>
    <lineage>
        <taxon>Eukaryota</taxon>
        <taxon>Metazoa</taxon>
        <taxon>Ecdysozoa</taxon>
        <taxon>Arthropoda</taxon>
        <taxon>Hexapoda</taxon>
        <taxon>Insecta</taxon>
        <taxon>Pterygota</taxon>
        <taxon>Neoptera</taxon>
        <taxon>Paraneoptera</taxon>
        <taxon>Hemiptera</taxon>
        <taxon>Sternorrhyncha</taxon>
        <taxon>Aphidomorpha</taxon>
        <taxon>Aphidoidea</taxon>
        <taxon>Aphididae</taxon>
        <taxon>Aphidini</taxon>
        <taxon>Aphis</taxon>
        <taxon>Aphis</taxon>
    </lineage>
</organism>
<sequence>SKINKSTLKRKCISQCKSQSTSMDTNVDKDITEIREHINDSDDSDSINLKQVKKNKERAENNKQFFNLMGRLVELEEENLIV</sequence>